<evidence type="ECO:0000256" key="2">
    <source>
        <dbReference type="SAM" id="Phobius"/>
    </source>
</evidence>
<feature type="region of interest" description="Disordered" evidence="1">
    <location>
        <begin position="244"/>
        <end position="307"/>
    </location>
</feature>
<dbReference type="EMBL" id="ONZQ02000017">
    <property type="protein sequence ID" value="SPO06818.1"/>
    <property type="molecule type" value="Genomic_DNA"/>
</dbReference>
<feature type="transmembrane region" description="Helical" evidence="2">
    <location>
        <begin position="452"/>
        <end position="472"/>
    </location>
</feature>
<sequence length="640" mass="70228">MAPNIEAGAKAVRMPESDSESRWAPWRGRAADIVAPLARPILRLLLASLLPVASTTFTIARCCTLAVRENFHEHYEQFYPWQVCNLNADIDYSDNTTYPSVTRTMGWAREHCRGAQYSSLAQWLLPLSTYISPYVGILLLCPVGDVEDTKVFSDAGWGKKANFVLYGIRKPLQEIVSILGDPASAIFGALHEIWSDARAVPGLASGSECSSAKRRQSALWVAVLAGNMECLPETRWDDDVEDALESTAASTTGGRNLLSKTAGTTTTKPTSNPDDVVQEQNPSLAKEEKSAQPSQSPPARGDAGTPVDRIDSGIKTLIAALKGFVSGILLPVLVMLAVTAATFYDAYSKRGDKDTGLALAYCVWYSWILVLGVSANCSVGARSPDVAARALRGVVKFGRKPISTALRHRYVNRRLWYSWATAERQNRWDHRGVLGSLDSEWNFWAKFCAGQLLGFCCVAFSSGCAAAISWTTPTTGLGCRSFNFILYAVLAFATAYLHVLCTFLSVRAGERRDTATATDTPASPSNNSRIPPPLHLIIARFVYWLLVLTNALVMVLGTLFHLVGVFRTCWCENLTWNDATVIELNSKTAQAVENARRYWLSTAYVGFGGVWLACLTAILFRGFIVQSLDKWVDSREEEDE</sequence>
<name>A0AAE8N7W2_9PEZI</name>
<feature type="compositionally biased region" description="Low complexity" evidence="1">
    <location>
        <begin position="256"/>
        <end position="275"/>
    </location>
</feature>
<feature type="transmembrane region" description="Helical" evidence="2">
    <location>
        <begin position="598"/>
        <end position="620"/>
    </location>
</feature>
<dbReference type="Proteomes" id="UP001187682">
    <property type="component" value="Unassembled WGS sequence"/>
</dbReference>
<feature type="transmembrane region" description="Helical" evidence="2">
    <location>
        <begin position="484"/>
        <end position="506"/>
    </location>
</feature>
<accession>A0AAE8N7W2</accession>
<evidence type="ECO:0000256" key="1">
    <source>
        <dbReference type="SAM" id="MobiDB-lite"/>
    </source>
</evidence>
<feature type="transmembrane region" description="Helical" evidence="2">
    <location>
        <begin position="541"/>
        <end position="566"/>
    </location>
</feature>
<proteinExistence type="predicted"/>
<dbReference type="AlphaFoldDB" id="A0AAE8N7W2"/>
<keyword evidence="2" id="KW-1133">Transmembrane helix</keyword>
<protein>
    <submittedName>
        <fullName evidence="3">Uncharacterized protein</fullName>
    </submittedName>
</protein>
<organism evidence="3 4">
    <name type="scientific">Cephalotrichum gorgonifer</name>
    <dbReference type="NCBI Taxonomy" id="2041049"/>
    <lineage>
        <taxon>Eukaryota</taxon>
        <taxon>Fungi</taxon>
        <taxon>Dikarya</taxon>
        <taxon>Ascomycota</taxon>
        <taxon>Pezizomycotina</taxon>
        <taxon>Sordariomycetes</taxon>
        <taxon>Hypocreomycetidae</taxon>
        <taxon>Microascales</taxon>
        <taxon>Microascaceae</taxon>
        <taxon>Cephalotrichum</taxon>
    </lineage>
</organism>
<keyword evidence="4" id="KW-1185">Reference proteome</keyword>
<feature type="transmembrane region" description="Helical" evidence="2">
    <location>
        <begin position="324"/>
        <end position="344"/>
    </location>
</feature>
<evidence type="ECO:0000313" key="4">
    <source>
        <dbReference type="Proteomes" id="UP001187682"/>
    </source>
</evidence>
<evidence type="ECO:0000313" key="3">
    <source>
        <dbReference type="EMBL" id="SPO06818.1"/>
    </source>
</evidence>
<reference evidence="3" key="1">
    <citation type="submission" date="2018-03" db="EMBL/GenBank/DDBJ databases">
        <authorList>
            <person name="Guldener U."/>
        </authorList>
    </citation>
    <scope>NUCLEOTIDE SEQUENCE</scope>
</reference>
<keyword evidence="2" id="KW-0812">Transmembrane</keyword>
<comment type="caution">
    <text evidence="3">The sequence shown here is derived from an EMBL/GenBank/DDBJ whole genome shotgun (WGS) entry which is preliminary data.</text>
</comment>
<feature type="transmembrane region" description="Helical" evidence="2">
    <location>
        <begin position="356"/>
        <end position="379"/>
    </location>
</feature>
<keyword evidence="2" id="KW-0472">Membrane</keyword>
<gene>
    <name evidence="3" type="ORF">DNG_09512</name>
</gene>